<feature type="signal peptide" evidence="2">
    <location>
        <begin position="1"/>
        <end position="24"/>
    </location>
</feature>
<keyword evidence="2" id="KW-0732">Signal</keyword>
<dbReference type="Proteomes" id="UP000749559">
    <property type="component" value="Unassembled WGS sequence"/>
</dbReference>
<feature type="region of interest" description="Disordered" evidence="1">
    <location>
        <begin position="25"/>
        <end position="56"/>
    </location>
</feature>
<feature type="compositionally biased region" description="Basic residues" evidence="1">
    <location>
        <begin position="38"/>
        <end position="50"/>
    </location>
</feature>
<feature type="compositionally biased region" description="Basic and acidic residues" evidence="1">
    <location>
        <begin position="25"/>
        <end position="37"/>
    </location>
</feature>
<accession>A0A8J1T775</accession>
<dbReference type="EMBL" id="CAIIXF020000005">
    <property type="protein sequence ID" value="CAH1783991.1"/>
    <property type="molecule type" value="Genomic_DNA"/>
</dbReference>
<organism evidence="3 4">
    <name type="scientific">Owenia fusiformis</name>
    <name type="common">Polychaete worm</name>
    <dbReference type="NCBI Taxonomy" id="6347"/>
    <lineage>
        <taxon>Eukaryota</taxon>
        <taxon>Metazoa</taxon>
        <taxon>Spiralia</taxon>
        <taxon>Lophotrochozoa</taxon>
        <taxon>Annelida</taxon>
        <taxon>Polychaeta</taxon>
        <taxon>Sedentaria</taxon>
        <taxon>Canalipalpata</taxon>
        <taxon>Sabellida</taxon>
        <taxon>Oweniida</taxon>
        <taxon>Oweniidae</taxon>
        <taxon>Owenia</taxon>
    </lineage>
</organism>
<evidence type="ECO:0000313" key="4">
    <source>
        <dbReference type="Proteomes" id="UP000749559"/>
    </source>
</evidence>
<name>A0A8J1T775_OWEFU</name>
<comment type="caution">
    <text evidence="3">The sequence shown here is derived from an EMBL/GenBank/DDBJ whole genome shotgun (WGS) entry which is preliminary data.</text>
</comment>
<evidence type="ECO:0000313" key="3">
    <source>
        <dbReference type="EMBL" id="CAH1783991.1"/>
    </source>
</evidence>
<protein>
    <submittedName>
        <fullName evidence="3">Uncharacterized protein</fullName>
    </submittedName>
</protein>
<dbReference type="AlphaFoldDB" id="A0A8J1T775"/>
<proteinExistence type="predicted"/>
<reference evidence="3" key="1">
    <citation type="submission" date="2022-03" db="EMBL/GenBank/DDBJ databases">
        <authorList>
            <person name="Martin C."/>
        </authorList>
    </citation>
    <scope>NUCLEOTIDE SEQUENCE</scope>
</reference>
<keyword evidence="4" id="KW-1185">Reference proteome</keyword>
<sequence length="121" mass="13814">MKLYIAIALLGLVVFELCTDFARADDPADATDMDKRRGWGKRGWGKRGWGKRSEEQMDDDVLDEYVKRGWGKRGWGKRGWGKRSSSIAESCDEMNPDLVYLIYKAVEAEAQRMNSCNKVDS</sequence>
<evidence type="ECO:0000256" key="1">
    <source>
        <dbReference type="SAM" id="MobiDB-lite"/>
    </source>
</evidence>
<evidence type="ECO:0000256" key="2">
    <source>
        <dbReference type="SAM" id="SignalP"/>
    </source>
</evidence>
<feature type="chain" id="PRO_5043321998" evidence="2">
    <location>
        <begin position="25"/>
        <end position="121"/>
    </location>
</feature>
<gene>
    <name evidence="3" type="ORF">OFUS_LOCUS10258</name>
</gene>